<dbReference type="InterPro" id="IPR007136">
    <property type="entry name" value="DUF347"/>
</dbReference>
<keyword evidence="1" id="KW-1133">Transmembrane helix</keyword>
<evidence type="ECO:0000256" key="1">
    <source>
        <dbReference type="SAM" id="Phobius"/>
    </source>
</evidence>
<accession>A0ABU6MDN3</accession>
<evidence type="ECO:0008006" key="4">
    <source>
        <dbReference type="Google" id="ProtNLM"/>
    </source>
</evidence>
<feature type="transmembrane region" description="Helical" evidence="1">
    <location>
        <begin position="192"/>
        <end position="211"/>
    </location>
</feature>
<organism evidence="2 3">
    <name type="scientific">Heyndrickxia acidicola</name>
    <dbReference type="NCBI Taxonomy" id="209389"/>
    <lineage>
        <taxon>Bacteria</taxon>
        <taxon>Bacillati</taxon>
        <taxon>Bacillota</taxon>
        <taxon>Bacilli</taxon>
        <taxon>Bacillales</taxon>
        <taxon>Bacillaceae</taxon>
        <taxon>Heyndrickxia</taxon>
    </lineage>
</organism>
<keyword evidence="1" id="KW-0812">Transmembrane</keyword>
<dbReference type="Proteomes" id="UP001341444">
    <property type="component" value="Unassembled WGS sequence"/>
</dbReference>
<feature type="transmembrane region" description="Helical" evidence="1">
    <location>
        <begin position="223"/>
        <end position="242"/>
    </location>
</feature>
<proteinExistence type="predicted"/>
<keyword evidence="3" id="KW-1185">Reference proteome</keyword>
<feature type="transmembrane region" description="Helical" evidence="1">
    <location>
        <begin position="42"/>
        <end position="61"/>
    </location>
</feature>
<comment type="caution">
    <text evidence="2">The sequence shown here is derived from an EMBL/GenBank/DDBJ whole genome shotgun (WGS) entry which is preliminary data.</text>
</comment>
<evidence type="ECO:0000313" key="2">
    <source>
        <dbReference type="EMBL" id="MED1202774.1"/>
    </source>
</evidence>
<protein>
    <recommendedName>
        <fullName evidence="4">Membrane-anchored protein</fullName>
    </recommendedName>
</protein>
<sequence length="260" mass="28866">MNKSLSVNMFTKVPEITVYFWITKILTTGMGEVFSDYLVNNMNPVLAVAIAFIGLIVSLVLQFRADRYVAWIYWLVVVMVSIFGTMAADFIHVIVGIPYIVSTSFFAIVLAAIFIFWYATQKTLSIHSIYTRFREMLYWAAVLGTFALGTAAGDMMASTMKLGYFSAGVVFAVLLAIPAVGYWLFKFNEIFAFWFAYIMTRPVGASFSDWTSAKHGGLGLGEGPVSLTLGIVIVLLVGYLTITRKDINEEAAALEVRKRA</sequence>
<dbReference type="EMBL" id="JARMAB010000008">
    <property type="protein sequence ID" value="MED1202774.1"/>
    <property type="molecule type" value="Genomic_DNA"/>
</dbReference>
<feature type="transmembrane region" description="Helical" evidence="1">
    <location>
        <begin position="163"/>
        <end position="185"/>
    </location>
</feature>
<gene>
    <name evidence="2" type="ORF">P4T90_06675</name>
</gene>
<feature type="transmembrane region" description="Helical" evidence="1">
    <location>
        <begin position="137"/>
        <end position="157"/>
    </location>
</feature>
<name>A0ABU6MDN3_9BACI</name>
<feature type="transmembrane region" description="Helical" evidence="1">
    <location>
        <begin position="68"/>
        <end position="91"/>
    </location>
</feature>
<keyword evidence="1" id="KW-0472">Membrane</keyword>
<dbReference type="Pfam" id="PF03988">
    <property type="entry name" value="DUF347"/>
    <property type="match status" value="4"/>
</dbReference>
<dbReference type="RefSeq" id="WP_066267634.1">
    <property type="nucleotide sequence ID" value="NZ_JARMAB010000008.1"/>
</dbReference>
<reference evidence="2 3" key="1">
    <citation type="submission" date="2023-03" db="EMBL/GenBank/DDBJ databases">
        <title>Bacillus Genome Sequencing.</title>
        <authorList>
            <person name="Dunlap C."/>
        </authorList>
    </citation>
    <scope>NUCLEOTIDE SEQUENCE [LARGE SCALE GENOMIC DNA]</scope>
    <source>
        <strain evidence="2 3">B-23453</strain>
    </source>
</reference>
<feature type="transmembrane region" description="Helical" evidence="1">
    <location>
        <begin position="97"/>
        <end position="117"/>
    </location>
</feature>
<evidence type="ECO:0000313" key="3">
    <source>
        <dbReference type="Proteomes" id="UP001341444"/>
    </source>
</evidence>